<dbReference type="GO" id="GO:0071555">
    <property type="term" value="P:cell wall organization"/>
    <property type="evidence" value="ECO:0007669"/>
    <property type="project" value="UniProtKB-KW"/>
</dbReference>
<keyword evidence="3" id="KW-0132">Cell division</keyword>
<dbReference type="NCBIfam" id="TIGR01143">
    <property type="entry name" value="murF"/>
    <property type="match status" value="1"/>
</dbReference>
<evidence type="ECO:0000256" key="9">
    <source>
        <dbReference type="ARBA" id="ARBA00023316"/>
    </source>
</evidence>
<proteinExistence type="inferred from homology"/>
<dbReference type="Gene3D" id="3.40.1390.10">
    <property type="entry name" value="MurE/MurF, N-terminal domain"/>
    <property type="match status" value="1"/>
</dbReference>
<dbReference type="Gene3D" id="3.40.1190.10">
    <property type="entry name" value="Mur-like, catalytic domain"/>
    <property type="match status" value="1"/>
</dbReference>
<dbReference type="InterPro" id="IPR051046">
    <property type="entry name" value="MurCDEF_CellWall_CoF430Synth"/>
</dbReference>
<reference evidence="16" key="4">
    <citation type="submission" date="2025-04" db="UniProtKB">
        <authorList>
            <consortium name="RefSeq"/>
        </authorList>
    </citation>
    <scope>IDENTIFICATION</scope>
    <source>
        <tissue evidence="16">Leaf</tissue>
    </source>
</reference>
<dbReference type="InterPro" id="IPR013221">
    <property type="entry name" value="Mur_ligase_cen"/>
</dbReference>
<evidence type="ECO:0000256" key="8">
    <source>
        <dbReference type="ARBA" id="ARBA00023306"/>
    </source>
</evidence>
<dbReference type="InterPro" id="IPR005863">
    <property type="entry name" value="UDP-N-AcMur_synth"/>
</dbReference>
<organism evidence="13 14">
    <name type="scientific">Punica granatum</name>
    <name type="common">Pomegranate</name>
    <dbReference type="NCBI Taxonomy" id="22663"/>
    <lineage>
        <taxon>Eukaryota</taxon>
        <taxon>Viridiplantae</taxon>
        <taxon>Streptophyta</taxon>
        <taxon>Embryophyta</taxon>
        <taxon>Tracheophyta</taxon>
        <taxon>Spermatophyta</taxon>
        <taxon>Magnoliopsida</taxon>
        <taxon>eudicotyledons</taxon>
        <taxon>Gunneridae</taxon>
        <taxon>Pentapetalae</taxon>
        <taxon>rosids</taxon>
        <taxon>malvids</taxon>
        <taxon>Myrtales</taxon>
        <taxon>Lythraceae</taxon>
        <taxon>Punica</taxon>
    </lineage>
</organism>
<dbReference type="GO" id="GO:0005524">
    <property type="term" value="F:ATP binding"/>
    <property type="evidence" value="ECO:0007669"/>
    <property type="project" value="UniProtKB-KW"/>
</dbReference>
<dbReference type="InterPro" id="IPR036615">
    <property type="entry name" value="Mur_ligase_C_dom_sf"/>
</dbReference>
<dbReference type="Pfam" id="PF02875">
    <property type="entry name" value="Mur_ligase_C"/>
    <property type="match status" value="1"/>
</dbReference>
<reference evidence="13" key="2">
    <citation type="submission" date="2017-06" db="EMBL/GenBank/DDBJ databases">
        <title>The pomegranate genome and the genomics of punicalagin biosynthesis.</title>
        <authorList>
            <person name="Xu C."/>
        </authorList>
    </citation>
    <scope>NUCLEOTIDE SEQUENCE [LARGE SCALE GENOMIC DNA]</scope>
    <source>
        <tissue evidence="13">Fresh leaf</tissue>
    </source>
</reference>
<dbReference type="Proteomes" id="UP000515151">
    <property type="component" value="Chromosome 2"/>
</dbReference>
<evidence type="ECO:0000256" key="6">
    <source>
        <dbReference type="ARBA" id="ARBA00022960"/>
    </source>
</evidence>
<evidence type="ECO:0000256" key="4">
    <source>
        <dbReference type="ARBA" id="ARBA00022741"/>
    </source>
</evidence>
<dbReference type="Proteomes" id="UP000197138">
    <property type="component" value="Unassembled WGS sequence"/>
</dbReference>
<dbReference type="GO" id="GO:0051301">
    <property type="term" value="P:cell division"/>
    <property type="evidence" value="ECO:0007669"/>
    <property type="project" value="UniProtKB-KW"/>
</dbReference>
<dbReference type="EMBL" id="MTKT01004273">
    <property type="protein sequence ID" value="OWM72650.1"/>
    <property type="molecule type" value="Genomic_DNA"/>
</dbReference>
<evidence type="ECO:0000256" key="10">
    <source>
        <dbReference type="ARBA" id="ARBA00031461"/>
    </source>
</evidence>
<keyword evidence="9" id="KW-0961">Cell wall biogenesis/degradation</keyword>
<dbReference type="PANTHER" id="PTHR43024:SF1">
    <property type="entry name" value="UDP-N-ACETYLMURAMOYL-TRIPEPTIDE--D-ALANYL-D-ALANINE LIGASE"/>
    <property type="match status" value="1"/>
</dbReference>
<keyword evidence="4" id="KW-0547">Nucleotide-binding</keyword>
<keyword evidence="7" id="KW-0573">Peptidoglycan synthesis</keyword>
<dbReference type="Gene3D" id="3.90.190.20">
    <property type="entry name" value="Mur ligase, C-terminal domain"/>
    <property type="match status" value="1"/>
</dbReference>
<keyword evidence="8" id="KW-0131">Cell cycle</keyword>
<evidence type="ECO:0000313" key="16">
    <source>
        <dbReference type="RefSeq" id="XP_031382620.1"/>
    </source>
</evidence>
<reference evidence="15" key="3">
    <citation type="journal article" date="2020" name="Plant Biotechnol. J.">
        <title>The pomegranate (Punica granatum L.) draft genome dissects genetic divergence between soft- and hard-seeded cultivars.</title>
        <authorList>
            <person name="Luo X."/>
            <person name="Li H."/>
            <person name="Wu Z."/>
            <person name="Yao W."/>
            <person name="Zhao P."/>
            <person name="Cao D."/>
            <person name="Yu H."/>
            <person name="Li K."/>
            <person name="Poudel K."/>
            <person name="Zhao D."/>
            <person name="Zhang F."/>
            <person name="Xia X."/>
            <person name="Chen L."/>
            <person name="Wang Q."/>
            <person name="Jing D."/>
            <person name="Cao S."/>
        </authorList>
    </citation>
    <scope>NUCLEOTIDE SEQUENCE [LARGE SCALE GENOMIC DNA]</scope>
</reference>
<sequence length="505" mass="54028">MSVVPNPIPIPKFQLRVSASTNPTIRFASHDTSTTSPLALWTASEIAEAVGGRIVKWGPPGTVSADTRTLRPGEWFFAISGKNFDAHDFVNPQLREKGCVGVIGNRVCEDWDKGFVQVSGDSLVSLTRMGSYARSRFDGEVIGITGSVGKTTTKAMIALILESSNGKVYQSPGNWNNEIGVALSLIGIPRSADIVVLEMGMSGKGEILELARVARPSIRVILNAGASHLEKFRNLEEVAVAKGEIFEEAKLGDACVLNADDPLVAGLQIPDGVRKALFGRKNGSDIRLVAAEGTDGGLGVQVVLENVDEMVEFVIPSPGPHLALNACAAAAVGTLLGVSLGQVGSSLSKFTPVKQRSELEVAENGIKMINDVYNANPISTKAAIDLLKGIECNGRRVAILGDMLELGGSDNEFHELMLRYCLDCCVDIVGLVGSRYIRAARNAPLRKESNIIYACDADSMAVEIVKMLNPNDVVLVKGSHGMKMEKVVEAIRTKATQFYPRTLIN</sequence>
<name>A0A218WJV8_PUNGR</name>
<evidence type="ECO:0000313" key="13">
    <source>
        <dbReference type="EMBL" id="OWM72650.1"/>
    </source>
</evidence>
<feature type="domain" description="Mur ligase central" evidence="12">
    <location>
        <begin position="144"/>
        <end position="332"/>
    </location>
</feature>
<gene>
    <name evidence="16" type="primary">LOC116196845</name>
    <name evidence="13" type="ORF">CDL15_Pgr013118</name>
</gene>
<dbReference type="InterPro" id="IPR004101">
    <property type="entry name" value="Mur_ligase_C"/>
</dbReference>
<dbReference type="PANTHER" id="PTHR43024">
    <property type="entry name" value="UDP-N-ACETYLMURAMOYL-TRIPEPTIDE--D-ALANYL-D-ALANINE LIGASE"/>
    <property type="match status" value="1"/>
</dbReference>
<evidence type="ECO:0000313" key="15">
    <source>
        <dbReference type="Proteomes" id="UP000515151"/>
    </source>
</evidence>
<dbReference type="InterPro" id="IPR035911">
    <property type="entry name" value="MurE/MurF_N"/>
</dbReference>
<protein>
    <recommendedName>
        <fullName evidence="10">UDP-MurNAc-pentapeptide synthetase</fullName>
    </recommendedName>
</protein>
<dbReference type="SUPFAM" id="SSF53623">
    <property type="entry name" value="MurD-like peptide ligases, catalytic domain"/>
    <property type="match status" value="1"/>
</dbReference>
<evidence type="ECO:0000256" key="1">
    <source>
        <dbReference type="ARBA" id="ARBA00022490"/>
    </source>
</evidence>
<evidence type="ECO:0000256" key="3">
    <source>
        <dbReference type="ARBA" id="ARBA00022618"/>
    </source>
</evidence>
<reference evidence="14" key="1">
    <citation type="journal article" date="2017" name="Plant J.">
        <title>The pomegranate (Punica granatum L.) genome and the genomics of punicalagin biosynthesis.</title>
        <authorList>
            <person name="Qin G."/>
            <person name="Xu C."/>
            <person name="Ming R."/>
            <person name="Tang H."/>
            <person name="Guyot R."/>
            <person name="Kramer E.M."/>
            <person name="Hu Y."/>
            <person name="Yi X."/>
            <person name="Qi Y."/>
            <person name="Xu X."/>
            <person name="Gao Z."/>
            <person name="Pan H."/>
            <person name="Jian J."/>
            <person name="Tian Y."/>
            <person name="Yue Z."/>
            <person name="Xu Y."/>
        </authorList>
    </citation>
    <scope>NUCLEOTIDE SEQUENCE [LARGE SCALE GENOMIC DNA]</scope>
    <source>
        <strain evidence="14">cv. Dabenzi</strain>
    </source>
</reference>
<keyword evidence="6" id="KW-0133">Cell shape</keyword>
<evidence type="ECO:0000259" key="11">
    <source>
        <dbReference type="Pfam" id="PF02875"/>
    </source>
</evidence>
<dbReference type="SUPFAM" id="SSF63418">
    <property type="entry name" value="MurE/MurF N-terminal domain"/>
    <property type="match status" value="1"/>
</dbReference>
<dbReference type="GO" id="GO:0047480">
    <property type="term" value="F:UDP-N-acetylmuramoyl-tripeptide-D-alanyl-D-alanine ligase activity"/>
    <property type="evidence" value="ECO:0007669"/>
    <property type="project" value="InterPro"/>
</dbReference>
<feature type="domain" description="Mur ligase C-terminal" evidence="11">
    <location>
        <begin position="359"/>
        <end position="479"/>
    </location>
</feature>
<keyword evidence="1" id="KW-0963">Cytoplasm</keyword>
<dbReference type="HAMAP" id="MF_02019">
    <property type="entry name" value="MurF"/>
    <property type="match status" value="1"/>
</dbReference>
<keyword evidence="2" id="KW-0436">Ligase</keyword>
<dbReference type="RefSeq" id="XP_031382620.1">
    <property type="nucleotide sequence ID" value="XM_031526760.1"/>
</dbReference>
<dbReference type="InterPro" id="IPR036565">
    <property type="entry name" value="Mur-like_cat_sf"/>
</dbReference>
<dbReference type="GeneID" id="116196845"/>
<dbReference type="OrthoDB" id="2020781at2759"/>
<accession>A0A218WJV8</accession>
<evidence type="ECO:0000256" key="2">
    <source>
        <dbReference type="ARBA" id="ARBA00022598"/>
    </source>
</evidence>
<evidence type="ECO:0000256" key="5">
    <source>
        <dbReference type="ARBA" id="ARBA00022840"/>
    </source>
</evidence>
<keyword evidence="5" id="KW-0067">ATP-binding</keyword>
<dbReference type="GO" id="GO:0008360">
    <property type="term" value="P:regulation of cell shape"/>
    <property type="evidence" value="ECO:0007669"/>
    <property type="project" value="UniProtKB-KW"/>
</dbReference>
<evidence type="ECO:0000259" key="12">
    <source>
        <dbReference type="Pfam" id="PF08245"/>
    </source>
</evidence>
<dbReference type="AlphaFoldDB" id="A0A218WJV8"/>
<evidence type="ECO:0000256" key="7">
    <source>
        <dbReference type="ARBA" id="ARBA00022984"/>
    </source>
</evidence>
<dbReference type="CDD" id="cd00267">
    <property type="entry name" value="ABC_ATPase"/>
    <property type="match status" value="1"/>
</dbReference>
<dbReference type="Pfam" id="PF08245">
    <property type="entry name" value="Mur_ligase_M"/>
    <property type="match status" value="1"/>
</dbReference>
<dbReference type="SUPFAM" id="SSF53244">
    <property type="entry name" value="MurD-like peptide ligases, peptide-binding domain"/>
    <property type="match status" value="1"/>
</dbReference>
<evidence type="ECO:0000313" key="14">
    <source>
        <dbReference type="Proteomes" id="UP000197138"/>
    </source>
</evidence>
<keyword evidence="15" id="KW-1185">Reference proteome</keyword>